<comment type="caution">
    <text evidence="2">The sequence shown here is derived from an EMBL/GenBank/DDBJ whole genome shotgun (WGS) entry which is preliminary data.</text>
</comment>
<evidence type="ECO:0000256" key="1">
    <source>
        <dbReference type="SAM" id="MobiDB-lite"/>
    </source>
</evidence>
<accession>A0ABQ5TBU7</accession>
<sequence length="580" mass="55122">MVATVLMSAPLRQTYTPGNYEVVVPAGQRMLELTFVGPAGGGGSGARRAAGGVRTGGGGGAGGNAFRAVFSLDDLGLSPGDVIPLHVGVGGPGGAAVTADNTNGASGVQGGFVGVGTMLRPVVPAAGTIAGAFNGIASNAAVAVAVGSGGLISSSTDGETWTPRTSGVASALNSVAWVAALNLFVAVGAAGTIVTSPDGVTWTVQTSGSANALNSVIVSASTLVAVGAAGTILTSADGVTWATNAYSSANALNQVAHNGAGLVCAVDSQGQAVTASNPAGVWTAAPVTPVLTTRQPLVGLAYGAGLWVAVAGQNGRCYTSSDAVTWTDRGPRFQRVSQLNYVAGSIPSDVEGGMTGMFIHNRDYSFDGLTWYRIAHSGPGACASATIFKGVLYAATGVSGWFLTKMSRIVTRFTPMHVMGTLGGQGGSTSAAVGGGSDGSGTVPGTIGGASAISGSASPTANAAAAGGGGAGGGATAANASIGASLGAEGSIAPQYTLQGFQGVSGGVGPLDGGPSGTDPTSLGGSGAGGGAWTSGAAGQAGGKGGNPGGGGGGGGASDNGFDSGGGGAGGDGQARLFWF</sequence>
<reference evidence="2" key="2">
    <citation type="submission" date="2023-01" db="EMBL/GenBank/DDBJ databases">
        <authorList>
            <person name="Sun Q."/>
            <person name="Evtushenko L."/>
        </authorList>
    </citation>
    <scope>NUCLEOTIDE SEQUENCE</scope>
    <source>
        <strain evidence="2">VKM B-1499</strain>
    </source>
</reference>
<evidence type="ECO:0000313" key="3">
    <source>
        <dbReference type="Proteomes" id="UP001143509"/>
    </source>
</evidence>
<evidence type="ECO:0008006" key="4">
    <source>
        <dbReference type="Google" id="ProtNLM"/>
    </source>
</evidence>
<keyword evidence="3" id="KW-1185">Reference proteome</keyword>
<feature type="region of interest" description="Disordered" evidence="1">
    <location>
        <begin position="507"/>
        <end position="574"/>
    </location>
</feature>
<feature type="compositionally biased region" description="Gly residues" evidence="1">
    <location>
        <begin position="507"/>
        <end position="516"/>
    </location>
</feature>
<feature type="compositionally biased region" description="Gly residues" evidence="1">
    <location>
        <begin position="524"/>
        <end position="573"/>
    </location>
</feature>
<proteinExistence type="predicted"/>
<dbReference type="Proteomes" id="UP001143509">
    <property type="component" value="Unassembled WGS sequence"/>
</dbReference>
<evidence type="ECO:0000313" key="2">
    <source>
        <dbReference type="EMBL" id="GLK49617.1"/>
    </source>
</evidence>
<name>A0ABQ5TBU7_9CAUL</name>
<reference evidence="2" key="1">
    <citation type="journal article" date="2014" name="Int. J. Syst. Evol. Microbiol.">
        <title>Complete genome of a new Firmicutes species belonging to the dominant human colonic microbiota ('Ruminococcus bicirculans') reveals two chromosomes and a selective capacity to utilize plant glucans.</title>
        <authorList>
            <consortium name="NISC Comparative Sequencing Program"/>
            <person name="Wegmann U."/>
            <person name="Louis P."/>
            <person name="Goesmann A."/>
            <person name="Henrissat B."/>
            <person name="Duncan S.H."/>
            <person name="Flint H.J."/>
        </authorList>
    </citation>
    <scope>NUCLEOTIDE SEQUENCE</scope>
    <source>
        <strain evidence="2">VKM B-1499</strain>
    </source>
</reference>
<dbReference type="SUPFAM" id="SSF110296">
    <property type="entry name" value="Oligoxyloglucan reducing end-specific cellobiohydrolase"/>
    <property type="match status" value="1"/>
</dbReference>
<gene>
    <name evidence="2" type="ORF">GCM10017620_25900</name>
</gene>
<organism evidence="2 3">
    <name type="scientific">Brevundimonas intermedia</name>
    <dbReference type="NCBI Taxonomy" id="74315"/>
    <lineage>
        <taxon>Bacteria</taxon>
        <taxon>Pseudomonadati</taxon>
        <taxon>Pseudomonadota</taxon>
        <taxon>Alphaproteobacteria</taxon>
        <taxon>Caulobacterales</taxon>
        <taxon>Caulobacteraceae</taxon>
        <taxon>Brevundimonas</taxon>
    </lineage>
</organism>
<protein>
    <recommendedName>
        <fullName evidence="4">Exo-alpha-sialidase</fullName>
    </recommendedName>
</protein>
<dbReference type="EMBL" id="BSFD01000010">
    <property type="protein sequence ID" value="GLK49617.1"/>
    <property type="molecule type" value="Genomic_DNA"/>
</dbReference>